<dbReference type="Proteomes" id="UP000325313">
    <property type="component" value="Unassembled WGS sequence"/>
</dbReference>
<comment type="caution">
    <text evidence="3">The sequence shown here is derived from an EMBL/GenBank/DDBJ whole genome shotgun (WGS) entry which is preliminary data.</text>
</comment>
<dbReference type="Proteomes" id="UP000324748">
    <property type="component" value="Unassembled WGS sequence"/>
</dbReference>
<dbReference type="AlphaFoldDB" id="A0A5B0S940"/>
<feature type="region of interest" description="Disordered" evidence="1">
    <location>
        <begin position="1"/>
        <end position="22"/>
    </location>
</feature>
<feature type="compositionally biased region" description="Pro residues" evidence="1">
    <location>
        <begin position="13"/>
        <end position="22"/>
    </location>
</feature>
<accession>A0A5B0S940</accession>
<keyword evidence="4" id="KW-1185">Reference proteome</keyword>
<reference evidence="4 5" key="1">
    <citation type="submission" date="2019-05" db="EMBL/GenBank/DDBJ databases">
        <title>Emergence of the Ug99 lineage of the wheat stem rust pathogen through somatic hybridization.</title>
        <authorList>
            <person name="Li F."/>
            <person name="Upadhyaya N.M."/>
            <person name="Sperschneider J."/>
            <person name="Matny O."/>
            <person name="Nguyen-Phuc H."/>
            <person name="Mago R."/>
            <person name="Raley C."/>
            <person name="Miller M.E."/>
            <person name="Silverstein K.A.T."/>
            <person name="Henningsen E."/>
            <person name="Hirsch C.D."/>
            <person name="Visser B."/>
            <person name="Pretorius Z.A."/>
            <person name="Steffenson B.J."/>
            <person name="Schwessinger B."/>
            <person name="Dodds P.N."/>
            <person name="Figueroa M."/>
        </authorList>
    </citation>
    <scope>NUCLEOTIDE SEQUENCE [LARGE SCALE GENOMIC DNA]</scope>
    <source>
        <strain evidence="2">21-0</strain>
        <strain evidence="3 5">Ug99</strain>
    </source>
</reference>
<sequence length="294" mass="32119">MDEDIDVHDAPDTRPPPKPTCVPPSSVFLTFMASLIGNPMNRSPEGAIVIDPNTAGVLGTMMEAEAARLTELDKRMDQLTSMFQTLDNRLKSVEDARSSAPTPSPHPGKSSYAKVTGPPTAPRAPTILPPPKEALKSLKPGKAVIHSDPKQSEIQKVERGFLVQRANEVLLRMDAQVNGEKISIRAAQVLKSGDVCFFSKNRAHQKWLMENKHIWSKEVHPHLEATPSTFSVIAHGIPKSFNPLAPTSIPNLSAENNFNTGDLLRVKWLADNADTPKQAERQDSNHALPNASNV</sequence>
<evidence type="ECO:0000313" key="4">
    <source>
        <dbReference type="Proteomes" id="UP000324748"/>
    </source>
</evidence>
<organism evidence="3 5">
    <name type="scientific">Puccinia graminis f. sp. tritici</name>
    <dbReference type="NCBI Taxonomy" id="56615"/>
    <lineage>
        <taxon>Eukaryota</taxon>
        <taxon>Fungi</taxon>
        <taxon>Dikarya</taxon>
        <taxon>Basidiomycota</taxon>
        <taxon>Pucciniomycotina</taxon>
        <taxon>Pucciniomycetes</taxon>
        <taxon>Pucciniales</taxon>
        <taxon>Pucciniaceae</taxon>
        <taxon>Puccinia</taxon>
    </lineage>
</organism>
<name>A0A5B0S940_PUCGR</name>
<protein>
    <submittedName>
        <fullName evidence="3">Uncharacterized protein</fullName>
    </submittedName>
</protein>
<dbReference type="EMBL" id="VDEP01000069">
    <property type="protein sequence ID" value="KAA1134292.1"/>
    <property type="molecule type" value="Genomic_DNA"/>
</dbReference>
<dbReference type="EMBL" id="VSWC01000066">
    <property type="protein sequence ID" value="KAA1097359.1"/>
    <property type="molecule type" value="Genomic_DNA"/>
</dbReference>
<feature type="region of interest" description="Disordered" evidence="1">
    <location>
        <begin position="92"/>
        <end position="130"/>
    </location>
</feature>
<evidence type="ECO:0000256" key="1">
    <source>
        <dbReference type="SAM" id="MobiDB-lite"/>
    </source>
</evidence>
<dbReference type="OrthoDB" id="2499852at2759"/>
<evidence type="ECO:0000313" key="2">
    <source>
        <dbReference type="EMBL" id="KAA1097359.1"/>
    </source>
</evidence>
<evidence type="ECO:0000313" key="3">
    <source>
        <dbReference type="EMBL" id="KAA1134292.1"/>
    </source>
</evidence>
<proteinExistence type="predicted"/>
<gene>
    <name evidence="2" type="ORF">PGT21_004022</name>
    <name evidence="3" type="ORF">PGTUg99_034713</name>
</gene>
<feature type="compositionally biased region" description="Pro residues" evidence="1">
    <location>
        <begin position="119"/>
        <end position="130"/>
    </location>
</feature>
<evidence type="ECO:0000313" key="5">
    <source>
        <dbReference type="Proteomes" id="UP000325313"/>
    </source>
</evidence>